<dbReference type="InterPro" id="IPR012654">
    <property type="entry name" value="CHP02391"/>
</dbReference>
<dbReference type="RefSeq" id="WP_186456082.1">
    <property type="nucleotide sequence ID" value="NZ_VITR01000036.1"/>
</dbReference>
<evidence type="ECO:0000313" key="3">
    <source>
        <dbReference type="Proteomes" id="UP000315751"/>
    </source>
</evidence>
<protein>
    <submittedName>
        <fullName evidence="2">Uncharacterized protein (TIGR02391 family)</fullName>
    </submittedName>
</protein>
<dbReference type="EMBL" id="VITR01000036">
    <property type="protein sequence ID" value="TWB33101.1"/>
    <property type="molecule type" value="Genomic_DNA"/>
</dbReference>
<organism evidence="2 3">
    <name type="scientific">Nitrospirillum amazonense</name>
    <dbReference type="NCBI Taxonomy" id="28077"/>
    <lineage>
        <taxon>Bacteria</taxon>
        <taxon>Pseudomonadati</taxon>
        <taxon>Pseudomonadota</taxon>
        <taxon>Alphaproteobacteria</taxon>
        <taxon>Rhodospirillales</taxon>
        <taxon>Azospirillaceae</taxon>
        <taxon>Nitrospirillum</taxon>
    </lineage>
</organism>
<evidence type="ECO:0000313" key="2">
    <source>
        <dbReference type="EMBL" id="TWB33101.1"/>
    </source>
</evidence>
<dbReference type="AlphaFoldDB" id="A0A560GH52"/>
<comment type="caution">
    <text evidence="2">The sequence shown here is derived from an EMBL/GenBank/DDBJ whole genome shotgun (WGS) entry which is preliminary data.</text>
</comment>
<dbReference type="Pfam" id="PF09509">
    <property type="entry name" value="Hypoth_Ymh"/>
    <property type="match status" value="1"/>
</dbReference>
<gene>
    <name evidence="2" type="ORF">FBZ90_1364</name>
</gene>
<accession>A0A560GH52</accession>
<sequence length="262" mass="30283">MTDGNFSIDTDFALSAEAEKFGSYLIFAFQKIKNIIEYNNRKNPDGWQKYEFSFDVLHILTRNRLTESRNYTENGRNIEYIKAFAEAWSWLIIQGIIVPAVSEYGTSNQIYQFSRAAEKFKEEIDVKTYTLARRLPRDRLHPTIDKAVWSSFIHGDYDCAALQALKKLEVRIRDAAGISVGTTGKSVIEEAFKKDDGKLYDSSGVEAEEHGLKIMLMGIFAYYRNSFAHRDVNLEDPDQAIEIIMMVNHLFRIVEHREKMKP</sequence>
<feature type="domain" description="Conserved hypothetical protein CHP02391" evidence="1">
    <location>
        <begin position="139"/>
        <end position="253"/>
    </location>
</feature>
<dbReference type="Proteomes" id="UP000315751">
    <property type="component" value="Unassembled WGS sequence"/>
</dbReference>
<name>A0A560GH52_9PROT</name>
<proteinExistence type="predicted"/>
<dbReference type="NCBIfam" id="TIGR02391">
    <property type="entry name" value="hypoth_ymh"/>
    <property type="match status" value="1"/>
</dbReference>
<reference evidence="2 3" key="1">
    <citation type="submission" date="2019-06" db="EMBL/GenBank/DDBJ databases">
        <title>Genomic Encyclopedia of Type Strains, Phase IV (KMG-V): Genome sequencing to study the core and pangenomes of soil and plant-associated prokaryotes.</title>
        <authorList>
            <person name="Whitman W."/>
        </authorList>
    </citation>
    <scope>NUCLEOTIDE SEQUENCE [LARGE SCALE GENOMIC DNA]</scope>
    <source>
        <strain evidence="2 3">BR 11622</strain>
    </source>
</reference>
<keyword evidence="3" id="KW-1185">Reference proteome</keyword>
<evidence type="ECO:0000259" key="1">
    <source>
        <dbReference type="Pfam" id="PF09509"/>
    </source>
</evidence>